<sequence>MNLMTWITLVLSMSALLAIILNRFHLLIILLSLETLMMSLIIHSIILAYFKSSFFILSLVLLSMSACEASVGLAMLVMIIRAQGSDNMKVLSMQKL</sequence>
<evidence type="ECO:0000256" key="7">
    <source>
        <dbReference type="ARBA" id="ARBA00023027"/>
    </source>
</evidence>
<dbReference type="GO" id="GO:0016020">
    <property type="term" value="C:membrane"/>
    <property type="evidence" value="ECO:0007669"/>
    <property type="project" value="UniProtKB-SubCell"/>
</dbReference>
<keyword evidence="8 10" id="KW-0472">Membrane</keyword>
<comment type="subcellular location">
    <subcellularLocation>
        <location evidence="1">Membrane</location>
        <topology evidence="1">Multi-pass membrane protein</topology>
    </subcellularLocation>
</comment>
<reference evidence="11" key="1">
    <citation type="journal article" date="2024" name="Front. Mar. Sci.">
        <title>Unraveling the phylogeny of Chaetopteridae (Annelida) through mitochondrial genome analysis.</title>
        <authorList>
            <person name="Wu X."/>
            <person name="Su X."/>
            <person name="Wang Y."/>
            <person name="He C."/>
            <person name="Qiu J.-W."/>
            <person name="Zhang Y."/>
        </authorList>
    </citation>
    <scope>NUCLEOTIDE SEQUENCE</scope>
</reference>
<evidence type="ECO:0000256" key="4">
    <source>
        <dbReference type="ARBA" id="ARBA00022692"/>
    </source>
</evidence>
<feature type="transmembrane region" description="Helical" evidence="10">
    <location>
        <begin position="56"/>
        <end position="80"/>
    </location>
</feature>
<keyword evidence="5" id="KW-1278">Translocase</keyword>
<evidence type="ECO:0000313" key="11">
    <source>
        <dbReference type="EMBL" id="XDF18975.1"/>
    </source>
</evidence>
<dbReference type="Gene3D" id="1.10.287.3510">
    <property type="match status" value="1"/>
</dbReference>
<evidence type="ECO:0000256" key="8">
    <source>
        <dbReference type="ARBA" id="ARBA00023136"/>
    </source>
</evidence>
<evidence type="ECO:0000256" key="10">
    <source>
        <dbReference type="SAM" id="Phobius"/>
    </source>
</evidence>
<evidence type="ECO:0000256" key="9">
    <source>
        <dbReference type="ARBA" id="ARBA00031586"/>
    </source>
</evidence>
<keyword evidence="4 10" id="KW-0812">Transmembrane</keyword>
<keyword evidence="11" id="KW-0496">Mitochondrion</keyword>
<evidence type="ECO:0000256" key="5">
    <source>
        <dbReference type="ARBA" id="ARBA00022967"/>
    </source>
</evidence>
<evidence type="ECO:0000256" key="1">
    <source>
        <dbReference type="ARBA" id="ARBA00004141"/>
    </source>
</evidence>
<proteinExistence type="inferred from homology"/>
<comment type="similarity">
    <text evidence="2">Belongs to the complex I subunit 4L family.</text>
</comment>
<organism evidence="11">
    <name type="scientific">Chaetopterus qiani</name>
    <dbReference type="NCBI Taxonomy" id="3230731"/>
    <lineage>
        <taxon>Eukaryota</taxon>
        <taxon>Metazoa</taxon>
        <taxon>Spiralia</taxon>
        <taxon>Lophotrochozoa</taxon>
        <taxon>Annelida</taxon>
        <taxon>Polychaeta</taxon>
        <taxon>Sedentaria</taxon>
        <taxon>Chaetopteridae</taxon>
        <taxon>Chaetopterus</taxon>
    </lineage>
</organism>
<name>A0AB39A607_9ANNE</name>
<feature type="transmembrane region" description="Helical" evidence="10">
    <location>
        <begin position="28"/>
        <end position="50"/>
    </location>
</feature>
<geneLocation type="mitochondrion" evidence="11"/>
<dbReference type="EMBL" id="OR637230">
    <property type="protein sequence ID" value="XDF18975.1"/>
    <property type="molecule type" value="Genomic_DNA"/>
</dbReference>
<dbReference type="Pfam" id="PF00420">
    <property type="entry name" value="Oxidored_q2"/>
    <property type="match status" value="1"/>
</dbReference>
<evidence type="ECO:0000256" key="6">
    <source>
        <dbReference type="ARBA" id="ARBA00022989"/>
    </source>
</evidence>
<keyword evidence="6 10" id="KW-1133">Transmembrane helix</keyword>
<dbReference type="AlphaFoldDB" id="A0AB39A607"/>
<protein>
    <recommendedName>
        <fullName evidence="3">NADH-ubiquinone oxidoreductase chain 4L</fullName>
    </recommendedName>
    <alternativeName>
        <fullName evidence="9">NADH dehydrogenase subunit 4L</fullName>
    </alternativeName>
</protein>
<evidence type="ECO:0000256" key="3">
    <source>
        <dbReference type="ARBA" id="ARBA00016612"/>
    </source>
</evidence>
<accession>A0AB39A607</accession>
<feature type="transmembrane region" description="Helical" evidence="10">
    <location>
        <begin position="6"/>
        <end position="21"/>
    </location>
</feature>
<gene>
    <name evidence="11" type="primary">nad4l</name>
</gene>
<dbReference type="InterPro" id="IPR039428">
    <property type="entry name" value="NUOK/Mnh_C1-like"/>
</dbReference>
<keyword evidence="7" id="KW-0520">NAD</keyword>
<evidence type="ECO:0000256" key="2">
    <source>
        <dbReference type="ARBA" id="ARBA00010519"/>
    </source>
</evidence>